<evidence type="ECO:0000256" key="4">
    <source>
        <dbReference type="ARBA" id="ARBA00022475"/>
    </source>
</evidence>
<protein>
    <submittedName>
        <fullName evidence="15 16">Delta-sarcoglycan</fullName>
    </submittedName>
</protein>
<dbReference type="PANTHER" id="PTHR12939:SF10">
    <property type="entry name" value="EG:4F1.1 PROTEIN"/>
    <property type="match status" value="1"/>
</dbReference>
<keyword evidence="12" id="KW-0206">Cytoskeleton</keyword>
<evidence type="ECO:0000256" key="11">
    <source>
        <dbReference type="ARBA" id="ARBA00023180"/>
    </source>
</evidence>
<dbReference type="GeneID" id="100207792"/>
<keyword evidence="8 13" id="KW-1133">Transmembrane helix</keyword>
<proteinExistence type="inferred from homology"/>
<keyword evidence="4" id="KW-1003">Cell membrane</keyword>
<name>A0ABM4D3C7_HYDVU</name>
<feature type="transmembrane region" description="Helical" evidence="13">
    <location>
        <begin position="38"/>
        <end position="61"/>
    </location>
</feature>
<accession>A0ABM4D3C7</accession>
<evidence type="ECO:0000256" key="1">
    <source>
        <dbReference type="ARBA" id="ARBA00004245"/>
    </source>
</evidence>
<evidence type="ECO:0000313" key="16">
    <source>
        <dbReference type="RefSeq" id="XP_065668757.1"/>
    </source>
</evidence>
<evidence type="ECO:0000256" key="2">
    <source>
        <dbReference type="ARBA" id="ARBA00004274"/>
    </source>
</evidence>
<evidence type="ECO:0000256" key="7">
    <source>
        <dbReference type="ARBA" id="ARBA00022968"/>
    </source>
</evidence>
<evidence type="ECO:0000256" key="5">
    <source>
        <dbReference type="ARBA" id="ARBA00022490"/>
    </source>
</evidence>
<evidence type="ECO:0000256" key="13">
    <source>
        <dbReference type="SAM" id="Phobius"/>
    </source>
</evidence>
<keyword evidence="6 13" id="KW-0812">Transmembrane</keyword>
<sequence>MAVKKNVNQPSKENEEFAKHNHSYMVFEVGLHGWKKCFLYIVILTTLILALINTALIVWIIRVQDFGLNGMGKLRISSNGLRMDGTAEFMAHLRSKYISSRNDAPLRVNSRRNISLSAIDLQNNVVGQITLSSKAVIMKNKELHIQDQNGRTLLYADDKKIKMDLDNVKFIVPGGLNFENSIKTSEVQASEFNDLRLESLTKKIYINAADGVDINSHGSDIRLNSLMDTKIISQKGTIVFDSEKIQFKNLRHSSLINPLAAEVYGDIAEVCMCKDGTLFLAPPDSNKPCKVTSGVCGI</sequence>
<dbReference type="InterPro" id="IPR006875">
    <property type="entry name" value="Sarcoglycan"/>
</dbReference>
<evidence type="ECO:0000256" key="12">
    <source>
        <dbReference type="ARBA" id="ARBA00023212"/>
    </source>
</evidence>
<evidence type="ECO:0000256" key="10">
    <source>
        <dbReference type="ARBA" id="ARBA00023157"/>
    </source>
</evidence>
<evidence type="ECO:0000256" key="6">
    <source>
        <dbReference type="ARBA" id="ARBA00022692"/>
    </source>
</evidence>
<keyword evidence="5" id="KW-0963">Cytoplasm</keyword>
<evidence type="ECO:0000313" key="14">
    <source>
        <dbReference type="Proteomes" id="UP001652625"/>
    </source>
</evidence>
<organism evidence="14 15">
    <name type="scientific">Hydra vulgaris</name>
    <name type="common">Hydra</name>
    <name type="synonym">Hydra attenuata</name>
    <dbReference type="NCBI Taxonomy" id="6087"/>
    <lineage>
        <taxon>Eukaryota</taxon>
        <taxon>Metazoa</taxon>
        <taxon>Cnidaria</taxon>
        <taxon>Hydrozoa</taxon>
        <taxon>Hydroidolina</taxon>
        <taxon>Anthoathecata</taxon>
        <taxon>Aplanulata</taxon>
        <taxon>Hydridae</taxon>
        <taxon>Hydra</taxon>
    </lineage>
</organism>
<comment type="similarity">
    <text evidence="3">Belongs to the sarcoglycan beta/delta/gamma/zeta family.</text>
</comment>
<dbReference type="Proteomes" id="UP001652625">
    <property type="component" value="Chromosome 12"/>
</dbReference>
<keyword evidence="10" id="KW-1015">Disulfide bond</keyword>
<evidence type="ECO:0000256" key="8">
    <source>
        <dbReference type="ARBA" id="ARBA00022989"/>
    </source>
</evidence>
<gene>
    <name evidence="15 16" type="primary">LOC100207792</name>
</gene>
<keyword evidence="11" id="KW-0325">Glycoprotein</keyword>
<dbReference type="PANTHER" id="PTHR12939">
    <property type="entry name" value="SARCOGLYCAN"/>
    <property type="match status" value="1"/>
</dbReference>
<reference evidence="15 16" key="1">
    <citation type="submission" date="2025-05" db="UniProtKB">
        <authorList>
            <consortium name="RefSeq"/>
        </authorList>
    </citation>
    <scope>IDENTIFICATION</scope>
</reference>
<evidence type="ECO:0000256" key="3">
    <source>
        <dbReference type="ARBA" id="ARBA00007574"/>
    </source>
</evidence>
<dbReference type="Pfam" id="PF04790">
    <property type="entry name" value="Sarcoglycan_1"/>
    <property type="match status" value="1"/>
</dbReference>
<evidence type="ECO:0000256" key="9">
    <source>
        <dbReference type="ARBA" id="ARBA00023136"/>
    </source>
</evidence>
<dbReference type="InterPro" id="IPR039972">
    <property type="entry name" value="Sarcoglycan_gamma/delta/zeta"/>
</dbReference>
<keyword evidence="9 13" id="KW-0472">Membrane</keyword>
<dbReference type="RefSeq" id="XP_065668756.1">
    <property type="nucleotide sequence ID" value="XM_065812684.1"/>
</dbReference>
<comment type="subcellular location">
    <subcellularLocation>
        <location evidence="2">Cell membrane</location>
        <location evidence="2">Sarcolemma</location>
        <topology evidence="2">Single-pass type II membrane protein</topology>
    </subcellularLocation>
    <subcellularLocation>
        <location evidence="1">Cytoplasm</location>
        <location evidence="1">Cytoskeleton</location>
    </subcellularLocation>
</comment>
<keyword evidence="7" id="KW-0735">Signal-anchor</keyword>
<keyword evidence="14" id="KW-1185">Reference proteome</keyword>
<dbReference type="RefSeq" id="XP_065668757.1">
    <property type="nucleotide sequence ID" value="XM_065812685.1"/>
</dbReference>
<evidence type="ECO:0000313" key="15">
    <source>
        <dbReference type="RefSeq" id="XP_065668756.1"/>
    </source>
</evidence>